<dbReference type="AlphaFoldDB" id="A0A382Y681"/>
<protein>
    <submittedName>
        <fullName evidence="2">Uncharacterized protein</fullName>
    </submittedName>
</protein>
<evidence type="ECO:0000256" key="1">
    <source>
        <dbReference type="SAM" id="MobiDB-lite"/>
    </source>
</evidence>
<proteinExistence type="predicted"/>
<accession>A0A382Y681</accession>
<feature type="region of interest" description="Disordered" evidence="1">
    <location>
        <begin position="19"/>
        <end position="39"/>
    </location>
</feature>
<reference evidence="2" key="1">
    <citation type="submission" date="2018-05" db="EMBL/GenBank/DDBJ databases">
        <authorList>
            <person name="Lanie J.A."/>
            <person name="Ng W.-L."/>
            <person name="Kazmierczak K.M."/>
            <person name="Andrzejewski T.M."/>
            <person name="Davidsen T.M."/>
            <person name="Wayne K.J."/>
            <person name="Tettelin H."/>
            <person name="Glass J.I."/>
            <person name="Rusch D."/>
            <person name="Podicherti R."/>
            <person name="Tsui H.-C.T."/>
            <person name="Winkler M.E."/>
        </authorList>
    </citation>
    <scope>NUCLEOTIDE SEQUENCE</scope>
</reference>
<feature type="non-terminal residue" evidence="2">
    <location>
        <position position="39"/>
    </location>
</feature>
<evidence type="ECO:0000313" key="2">
    <source>
        <dbReference type="EMBL" id="SVD78724.1"/>
    </source>
</evidence>
<sequence>VKELEFDCAELQKSNSTLSERVKKLASRQPSWPKGYRPQ</sequence>
<name>A0A382Y681_9ZZZZ</name>
<dbReference type="EMBL" id="UINC01173235">
    <property type="protein sequence ID" value="SVD78724.1"/>
    <property type="molecule type" value="Genomic_DNA"/>
</dbReference>
<organism evidence="2">
    <name type="scientific">marine metagenome</name>
    <dbReference type="NCBI Taxonomy" id="408172"/>
    <lineage>
        <taxon>unclassified sequences</taxon>
        <taxon>metagenomes</taxon>
        <taxon>ecological metagenomes</taxon>
    </lineage>
</organism>
<gene>
    <name evidence="2" type="ORF">METZ01_LOCUS431578</name>
</gene>
<feature type="non-terminal residue" evidence="2">
    <location>
        <position position="1"/>
    </location>
</feature>